<dbReference type="Proteomes" id="UP000216133">
    <property type="component" value="Unassembled WGS sequence"/>
</dbReference>
<protein>
    <submittedName>
        <fullName evidence="1">Uncharacterized protein</fullName>
    </submittedName>
</protein>
<reference evidence="1 2" key="1">
    <citation type="submission" date="2017-07" db="EMBL/GenBank/DDBJ databases">
        <title>Isolation and whole genome analysis of endospore-forming bacteria from heroin.</title>
        <authorList>
            <person name="Kalinowski J."/>
            <person name="Ahrens B."/>
            <person name="Al-Dilaimi A."/>
            <person name="Winkler A."/>
            <person name="Wibberg D."/>
            <person name="Schleenbecker U."/>
            <person name="Ruckert C."/>
            <person name="Wolfel R."/>
            <person name="Grass G."/>
        </authorList>
    </citation>
    <scope>NUCLEOTIDE SEQUENCE [LARGE SCALE GENOMIC DNA]</scope>
    <source>
        <strain evidence="1 2">7523-2</strain>
    </source>
</reference>
<evidence type="ECO:0000313" key="2">
    <source>
        <dbReference type="Proteomes" id="UP000216133"/>
    </source>
</evidence>
<comment type="caution">
    <text evidence="1">The sequence shown here is derived from an EMBL/GenBank/DDBJ whole genome shotgun (WGS) entry which is preliminary data.</text>
</comment>
<proteinExistence type="predicted"/>
<name>A0A268S4H4_SHOCL</name>
<dbReference type="EMBL" id="NPBS01000014">
    <property type="protein sequence ID" value="PAF27415.1"/>
    <property type="molecule type" value="Genomic_DNA"/>
</dbReference>
<dbReference type="RefSeq" id="WP_095327823.1">
    <property type="nucleotide sequence ID" value="NZ_NPBS01000014.1"/>
</dbReference>
<gene>
    <name evidence="1" type="ORF">CHH61_03595</name>
</gene>
<organism evidence="1 2">
    <name type="scientific">Shouchella clausii</name>
    <name type="common">Alkalihalobacillus clausii</name>
    <dbReference type="NCBI Taxonomy" id="79880"/>
    <lineage>
        <taxon>Bacteria</taxon>
        <taxon>Bacillati</taxon>
        <taxon>Bacillota</taxon>
        <taxon>Bacilli</taxon>
        <taxon>Bacillales</taxon>
        <taxon>Bacillaceae</taxon>
        <taxon>Shouchella</taxon>
    </lineage>
</organism>
<evidence type="ECO:0000313" key="1">
    <source>
        <dbReference type="EMBL" id="PAF27415.1"/>
    </source>
</evidence>
<accession>A0A268S4H4</accession>
<dbReference type="AlphaFoldDB" id="A0A268S4H4"/>
<sequence length="113" mass="12884">MDYSSMTIGHKIGRLMDYLQAGGEVEIDGHTWVWLDDHIAQTSVDRNLETQYWGINGLAIKGIKIKDGVAEPHYIGQDTIPFQSFVELAEKLKEEDWVNISVGYALRSMNKER</sequence>